<dbReference type="CDD" id="cd08952">
    <property type="entry name" value="KR_1_SDR_x"/>
    <property type="match status" value="1"/>
</dbReference>
<dbReference type="InterPro" id="IPR020841">
    <property type="entry name" value="PKS_Beta-ketoAc_synthase_dom"/>
</dbReference>
<dbReference type="SUPFAM" id="SSF47336">
    <property type="entry name" value="ACP-like"/>
    <property type="match status" value="1"/>
</dbReference>
<dbReference type="Pfam" id="PF16197">
    <property type="entry name" value="KAsynt_C_assoc"/>
    <property type="match status" value="1"/>
</dbReference>
<dbReference type="SUPFAM" id="SSF55048">
    <property type="entry name" value="Probable ACP-binding domain of malonyl-CoA ACP transacylase"/>
    <property type="match status" value="1"/>
</dbReference>
<evidence type="ECO:0000313" key="16">
    <source>
        <dbReference type="EMBL" id="MCP2170485.1"/>
    </source>
</evidence>
<dbReference type="InterPro" id="IPR014031">
    <property type="entry name" value="Ketoacyl_synth_C"/>
</dbReference>
<name>A0AAE3GM00_9PSEU</name>
<dbReference type="SUPFAM" id="SSF53901">
    <property type="entry name" value="Thiolase-like"/>
    <property type="match status" value="1"/>
</dbReference>
<evidence type="ECO:0000313" key="17">
    <source>
        <dbReference type="Proteomes" id="UP001206128"/>
    </source>
</evidence>
<dbReference type="GO" id="GO:0033068">
    <property type="term" value="P:macrolide biosynthetic process"/>
    <property type="evidence" value="ECO:0007669"/>
    <property type="project" value="UniProtKB-ARBA"/>
</dbReference>
<dbReference type="PANTHER" id="PTHR43775:SF51">
    <property type="entry name" value="INACTIVE PHENOLPHTHIOCEROL SYNTHESIS POLYKETIDE SYNTHASE TYPE I PKS1-RELATED"/>
    <property type="match status" value="1"/>
</dbReference>
<dbReference type="Pfam" id="PF00550">
    <property type="entry name" value="PP-binding"/>
    <property type="match status" value="1"/>
</dbReference>
<comment type="catalytic activity">
    <reaction evidence="9">
        <text>6 (S)-methylmalonyl-CoA + propanoyl-CoA + 6 NADPH + 12 H(+) = 6-deoxyerythronolide B + 6 CO2 + 6 NADP(+) + 7 CoA + H2O</text>
        <dbReference type="Rhea" id="RHEA:23068"/>
        <dbReference type="ChEBI" id="CHEBI:15377"/>
        <dbReference type="ChEBI" id="CHEBI:15378"/>
        <dbReference type="ChEBI" id="CHEBI:16089"/>
        <dbReference type="ChEBI" id="CHEBI:16526"/>
        <dbReference type="ChEBI" id="CHEBI:57287"/>
        <dbReference type="ChEBI" id="CHEBI:57327"/>
        <dbReference type="ChEBI" id="CHEBI:57392"/>
        <dbReference type="ChEBI" id="CHEBI:57783"/>
        <dbReference type="ChEBI" id="CHEBI:58349"/>
        <dbReference type="EC" id="2.3.1.94"/>
    </reaction>
</comment>
<evidence type="ECO:0000256" key="1">
    <source>
        <dbReference type="ARBA" id="ARBA00001957"/>
    </source>
</evidence>
<dbReference type="EC" id="2.3.1.94" evidence="13"/>
<keyword evidence="8" id="KW-0012">Acyltransferase</keyword>
<keyword evidence="17" id="KW-1185">Reference proteome</keyword>
<dbReference type="Gene3D" id="3.40.47.10">
    <property type="match status" value="1"/>
</dbReference>
<dbReference type="Pfam" id="PF08990">
    <property type="entry name" value="Docking"/>
    <property type="match status" value="1"/>
</dbReference>
<evidence type="ECO:0000256" key="4">
    <source>
        <dbReference type="ARBA" id="ARBA00022679"/>
    </source>
</evidence>
<dbReference type="Pfam" id="PF00109">
    <property type="entry name" value="ketoacyl-synt"/>
    <property type="match status" value="1"/>
</dbReference>
<evidence type="ECO:0000259" key="15">
    <source>
        <dbReference type="PROSITE" id="PS52004"/>
    </source>
</evidence>
<evidence type="ECO:0000256" key="13">
    <source>
        <dbReference type="ARBA" id="ARBA00066981"/>
    </source>
</evidence>
<evidence type="ECO:0000256" key="3">
    <source>
        <dbReference type="ARBA" id="ARBA00022553"/>
    </source>
</evidence>
<dbReference type="Gene3D" id="1.10.1200.10">
    <property type="entry name" value="ACP-like"/>
    <property type="match status" value="1"/>
</dbReference>
<dbReference type="SUPFAM" id="SSF52151">
    <property type="entry name" value="FabD/lysophospholipase-like"/>
    <property type="match status" value="1"/>
</dbReference>
<dbReference type="InterPro" id="IPR057326">
    <property type="entry name" value="KR_dom"/>
</dbReference>
<dbReference type="Pfam" id="PF00698">
    <property type="entry name" value="Acyl_transf_1"/>
    <property type="match status" value="1"/>
</dbReference>
<dbReference type="InterPro" id="IPR016039">
    <property type="entry name" value="Thiolase-like"/>
</dbReference>
<dbReference type="FunFam" id="3.40.366.10:FF:000002">
    <property type="entry name" value="Probable polyketide synthase 2"/>
    <property type="match status" value="1"/>
</dbReference>
<keyword evidence="5" id="KW-0677">Repeat</keyword>
<dbReference type="RefSeq" id="WP_253780901.1">
    <property type="nucleotide sequence ID" value="NZ_JAMTCK010000038.1"/>
</dbReference>
<dbReference type="InterPro" id="IPR014030">
    <property type="entry name" value="Ketoacyl_synth_N"/>
</dbReference>
<keyword evidence="2" id="KW-0596">Phosphopantetheine</keyword>
<dbReference type="FunFam" id="3.40.47.10:FF:000019">
    <property type="entry name" value="Polyketide synthase type I"/>
    <property type="match status" value="1"/>
</dbReference>
<organism evidence="16 17">
    <name type="scientific">Goodfellowiella coeruleoviolacea</name>
    <dbReference type="NCBI Taxonomy" id="334858"/>
    <lineage>
        <taxon>Bacteria</taxon>
        <taxon>Bacillati</taxon>
        <taxon>Actinomycetota</taxon>
        <taxon>Actinomycetes</taxon>
        <taxon>Pseudonocardiales</taxon>
        <taxon>Pseudonocardiaceae</taxon>
        <taxon>Goodfellowiella</taxon>
    </lineage>
</organism>
<evidence type="ECO:0000256" key="11">
    <source>
        <dbReference type="ARBA" id="ARBA00060622"/>
    </source>
</evidence>
<dbReference type="CDD" id="cd00833">
    <property type="entry name" value="PKS"/>
    <property type="match status" value="1"/>
</dbReference>
<dbReference type="SMART" id="SM00827">
    <property type="entry name" value="PKS_AT"/>
    <property type="match status" value="1"/>
</dbReference>
<dbReference type="GO" id="GO:0047879">
    <property type="term" value="F:erythronolide synthase activity"/>
    <property type="evidence" value="ECO:0007669"/>
    <property type="project" value="UniProtKB-EC"/>
</dbReference>
<dbReference type="InterPro" id="IPR014043">
    <property type="entry name" value="Acyl_transferase_dom"/>
</dbReference>
<dbReference type="Gene3D" id="3.40.366.10">
    <property type="entry name" value="Malonyl-Coenzyme A Acyl Carrier Protein, domain 2"/>
    <property type="match status" value="1"/>
</dbReference>
<evidence type="ECO:0000256" key="10">
    <source>
        <dbReference type="ARBA" id="ARBA00060158"/>
    </source>
</evidence>
<dbReference type="EMBL" id="JAMTCK010000038">
    <property type="protein sequence ID" value="MCP2170485.1"/>
    <property type="molecule type" value="Genomic_DNA"/>
</dbReference>
<dbReference type="Pfam" id="PF02801">
    <property type="entry name" value="Ketoacyl-synt_C"/>
    <property type="match status" value="1"/>
</dbReference>
<proteinExistence type="predicted"/>
<dbReference type="PROSITE" id="PS00606">
    <property type="entry name" value="KS3_1"/>
    <property type="match status" value="1"/>
</dbReference>
<keyword evidence="4 16" id="KW-0808">Transferase</keyword>
<dbReference type="FunFam" id="1.10.1200.10:FF:000007">
    <property type="entry name" value="Probable polyketide synthase pks17"/>
    <property type="match status" value="1"/>
</dbReference>
<dbReference type="InterPro" id="IPR013968">
    <property type="entry name" value="PKS_KR"/>
</dbReference>
<dbReference type="InterPro" id="IPR016036">
    <property type="entry name" value="Malonyl_transacylase_ACP-bd"/>
</dbReference>
<dbReference type="PANTHER" id="PTHR43775">
    <property type="entry name" value="FATTY ACID SYNTHASE"/>
    <property type="match status" value="1"/>
</dbReference>
<dbReference type="SMART" id="SM00822">
    <property type="entry name" value="PKS_KR"/>
    <property type="match status" value="1"/>
</dbReference>
<dbReference type="InterPro" id="IPR020806">
    <property type="entry name" value="PKS_PP-bd"/>
</dbReference>
<gene>
    <name evidence="16" type="ORF">LX83_007376</name>
</gene>
<evidence type="ECO:0000256" key="12">
    <source>
        <dbReference type="ARBA" id="ARBA00063272"/>
    </source>
</evidence>
<dbReference type="PROSITE" id="PS52004">
    <property type="entry name" value="KS3_2"/>
    <property type="match status" value="1"/>
</dbReference>
<comment type="function">
    <text evidence="10">Involved in the biosynthesis of antibiotic erythromycin via the biosynthesis of its aglycone precursor, 6-deoxyerythronolide B (6-dEB).</text>
</comment>
<dbReference type="InterPro" id="IPR036736">
    <property type="entry name" value="ACP-like_sf"/>
</dbReference>
<accession>A0AAE3GM00</accession>
<comment type="caution">
    <text evidence="16">The sequence shown here is derived from an EMBL/GenBank/DDBJ whole genome shotgun (WGS) entry which is preliminary data.</text>
</comment>
<dbReference type="NCBIfam" id="NF045894">
    <property type="entry name" value="PKS_plus_SDR"/>
    <property type="match status" value="1"/>
</dbReference>
<dbReference type="Gene3D" id="6.10.140.1830">
    <property type="match status" value="1"/>
</dbReference>
<dbReference type="InterPro" id="IPR018201">
    <property type="entry name" value="Ketoacyl_synth_AS"/>
</dbReference>
<evidence type="ECO:0000256" key="2">
    <source>
        <dbReference type="ARBA" id="ARBA00022450"/>
    </source>
</evidence>
<keyword evidence="6" id="KW-0045">Antibiotic biosynthesis</keyword>
<dbReference type="Gene3D" id="3.40.50.720">
    <property type="entry name" value="NAD(P)-binding Rossmann-like Domain"/>
    <property type="match status" value="1"/>
</dbReference>
<dbReference type="Proteomes" id="UP001206128">
    <property type="component" value="Unassembled WGS sequence"/>
</dbReference>
<dbReference type="SMART" id="SM01294">
    <property type="entry name" value="PKS_PP_betabranch"/>
    <property type="match status" value="1"/>
</dbReference>
<evidence type="ECO:0000256" key="8">
    <source>
        <dbReference type="ARBA" id="ARBA00023315"/>
    </source>
</evidence>
<dbReference type="PROSITE" id="PS00012">
    <property type="entry name" value="PHOSPHOPANTETHEINE"/>
    <property type="match status" value="1"/>
</dbReference>
<dbReference type="SMART" id="SM00823">
    <property type="entry name" value="PKS_PP"/>
    <property type="match status" value="1"/>
</dbReference>
<dbReference type="GO" id="GO:0004315">
    <property type="term" value="F:3-oxoacyl-[acyl-carrier-protein] synthase activity"/>
    <property type="evidence" value="ECO:0007669"/>
    <property type="project" value="InterPro"/>
</dbReference>
<dbReference type="InterPro" id="IPR006162">
    <property type="entry name" value="Ppantetheine_attach_site"/>
</dbReference>
<evidence type="ECO:0000256" key="6">
    <source>
        <dbReference type="ARBA" id="ARBA00023194"/>
    </source>
</evidence>
<dbReference type="Pfam" id="PF18369">
    <property type="entry name" value="PKS_DE"/>
    <property type="match status" value="1"/>
</dbReference>
<feature type="domain" description="Ketosynthase family 3 (KS3)" evidence="15">
    <location>
        <begin position="32"/>
        <end position="451"/>
    </location>
</feature>
<protein>
    <recommendedName>
        <fullName evidence="13">6-deoxyerythronolide-B synthase</fullName>
        <ecNumber evidence="13">2.3.1.94</ecNumber>
    </recommendedName>
</protein>
<dbReference type="SMART" id="SM00825">
    <property type="entry name" value="PKS_KS"/>
    <property type="match status" value="1"/>
</dbReference>
<dbReference type="Gene3D" id="3.30.70.3290">
    <property type="match status" value="1"/>
</dbReference>
<evidence type="ECO:0000259" key="14">
    <source>
        <dbReference type="PROSITE" id="PS50075"/>
    </source>
</evidence>
<dbReference type="InterPro" id="IPR016035">
    <property type="entry name" value="Acyl_Trfase/lysoPLipase"/>
</dbReference>
<comment type="subunit">
    <text evidence="12">Homodimer. Erythronolide synthase is composed of EryAI, EryAII and EryAIII multimodular (2 modules) polypeptides each coding for a functional synthase subunit which participates in 2 of the six FAS-like elongation steps required for formation of the polyketide. Module 1, 2, 3, 4, 5, and 6 participating in biosynthesis steps 1, 2, 3, 4, 5, and 6, respectively.</text>
</comment>
<evidence type="ECO:0000256" key="5">
    <source>
        <dbReference type="ARBA" id="ARBA00022737"/>
    </source>
</evidence>
<sequence length="1597" mass="169285">MTEDKLRAYLVRVTGELRQARQELQDERNRDREPIAIVSMACRLPGGADSPEALWRLLVDGVDAVGPAPASRGWDLADLRRGQPELGDVEGAFLSGVGDFDAELFGISPREATAMDPQQRLLLEIAWEAFERARINPLSVRGSRTGVFIGGQAIEHAVKLMRSPENLGYVATGGAGSVLSGRISYVFGLEGPALTVDTACSSSLVALHTAVQSLRQGDCSMALVGGVGVISDPTAFVPFARQGALAADGRCKPFADSADGIGWGEGAVVLLTERLSDARRNGHRVLAVVRGSAVNQDGASNGLSAPNGPSQQRVIGSALANAGLAPSDVDAVEAHGTGTRLGDPIEAQALLATYGQDRNQPLWLGSIKSNLGHSQAAAGVTGVMKMVLALRHGVLPKTLHVDQPSSHVDWTAGAVELVTEARPWPEVGRPRRAAVSSFGISGTNAHVILEQAPDQPQETVSRVAQPGPVTWVLSAMSEAALREQAARLHQWVAERPELPVADVAHSLRTTRAALECRAAVVGESREELLTGLGEVVEGRGVRGVAAGARRVVFVFPGQGSQWRGMGCALLESSPVFAEAFAECAEAIEGCVEWSVRDALVAGSWDRVDVVQPVLFAVMVSLAAVWRAHGVEPAAVVGHSQGEIAAACVAGALSLHDAARIVVVRARLLAEELAGRGGMVSLSAPVDQVRELVDRWGGRLSLAAVNGPRSVVVSGESGVLDEVVAWAEQTGVRARRVDVDYASHARDVEVLRADLLTALGAIRARQSTVPFYSTVTGELIDTGELGGEYWYRNLRQTVEFCHTTQTLIRAGHTVFVEVSPQPVLVAGVLDTAHDLAIDVLAVGTLHRDEPEQRRFLLSLAHTYTHGVPVDWSALLPRSVPVNLPTYPFQHRRYWPERPAPRADPVDAAFWQAVEDQDTAGVAASLGIEANRSFDEFLVALSEWRRTRHQLSSVDSWRYRVEWRSHPQMPEPHLSGTWLVISEKADDDLAVVISDRLTECGATAVIVAVESASDRAAMAERLRDLPDPDGVLSLLGVTETAHPLHREVPSGLLGTVALVQALVDLKLSTRLWCVTRGAVVTGPSDGTVALAQAQLCGLGRIVGLELPRLWGGTVDLPETVDDNAVVQLCSILATASDEQEFAVRESRVLVRRLARAPLPAGSTPGWRSRGTVLISGGTGALGRSLARALARDGADQVILVSRSGAAAEGAQQLAEEVPSVRFAACDITSRDAVAGLLASIPPDRPLTAVIHAAAVVDDAPVTDLTVEHLERTLAAKARGAVVLSELTEDMDLDAFVLFSSGAAVWGSVATGAYAAANALLDALAENRRMRGLPATSVAWGGWDAGGLVDRMPETLLSRSGIRLMPPDLAVVALRLAIAHDQSPVVVADIDWSLFVPAFTATRARPLITEIPEVAKLTTDGDRLTDTEPEAVLARRLAGASEAEQQTILLSVVRTEAAAVLNHESTEDIGVDRPFQELGFDSLAAVELRNRLAAIIGLSLPAGLIFDYPTPAALGAHLVTRLTPGKADDDPDDRIRNLVASIPPARLRAAGLLDTLLELAAPATTSSTAARTAVDDDSEAIAAMDLGALVRMALDTTDPR</sequence>
<dbReference type="GO" id="GO:0004312">
    <property type="term" value="F:fatty acid synthase activity"/>
    <property type="evidence" value="ECO:0007669"/>
    <property type="project" value="TreeGrafter"/>
</dbReference>
<evidence type="ECO:0000256" key="9">
    <source>
        <dbReference type="ARBA" id="ARBA00052442"/>
    </source>
</evidence>
<dbReference type="InterPro" id="IPR032821">
    <property type="entry name" value="PKS_assoc"/>
</dbReference>
<dbReference type="InterPro" id="IPR001227">
    <property type="entry name" value="Ac_transferase_dom_sf"/>
</dbReference>
<comment type="pathway">
    <text evidence="11">Antibiotic biosynthesis; erythromycin biosynthesis.</text>
</comment>
<feature type="domain" description="Carrier" evidence="14">
    <location>
        <begin position="1444"/>
        <end position="1519"/>
    </location>
</feature>
<evidence type="ECO:0000256" key="7">
    <source>
        <dbReference type="ARBA" id="ARBA00023268"/>
    </source>
</evidence>
<dbReference type="InterPro" id="IPR015083">
    <property type="entry name" value="NorB/c/GfsB-D-like_docking"/>
</dbReference>
<dbReference type="GO" id="GO:0031177">
    <property type="term" value="F:phosphopantetheine binding"/>
    <property type="evidence" value="ECO:0007669"/>
    <property type="project" value="InterPro"/>
</dbReference>
<dbReference type="InterPro" id="IPR036291">
    <property type="entry name" value="NAD(P)-bd_dom_sf"/>
</dbReference>
<keyword evidence="7" id="KW-0511">Multifunctional enzyme</keyword>
<dbReference type="Pfam" id="PF08659">
    <property type="entry name" value="KR"/>
    <property type="match status" value="1"/>
</dbReference>
<comment type="cofactor">
    <cofactor evidence="1">
        <name>pantetheine 4'-phosphate</name>
        <dbReference type="ChEBI" id="CHEBI:47942"/>
    </cofactor>
</comment>
<dbReference type="SUPFAM" id="SSF51735">
    <property type="entry name" value="NAD(P)-binding Rossmann-fold domains"/>
    <property type="match status" value="2"/>
</dbReference>
<dbReference type="InterPro" id="IPR050091">
    <property type="entry name" value="PKS_NRPS_Biosynth_Enz"/>
</dbReference>
<dbReference type="InterPro" id="IPR041618">
    <property type="entry name" value="PKS_DE"/>
</dbReference>
<keyword evidence="3" id="KW-0597">Phosphoprotein</keyword>
<reference evidence="16" key="1">
    <citation type="submission" date="2022-06" db="EMBL/GenBank/DDBJ databases">
        <title>Genomic Encyclopedia of Archaeal and Bacterial Type Strains, Phase II (KMG-II): from individual species to whole genera.</title>
        <authorList>
            <person name="Goeker M."/>
        </authorList>
    </citation>
    <scope>NUCLEOTIDE SEQUENCE</scope>
    <source>
        <strain evidence="16">DSM 43935</strain>
    </source>
</reference>
<dbReference type="GO" id="GO:0006633">
    <property type="term" value="P:fatty acid biosynthetic process"/>
    <property type="evidence" value="ECO:0007669"/>
    <property type="project" value="InterPro"/>
</dbReference>
<dbReference type="PROSITE" id="PS50075">
    <property type="entry name" value="CARRIER"/>
    <property type="match status" value="1"/>
</dbReference>
<dbReference type="InterPro" id="IPR009081">
    <property type="entry name" value="PP-bd_ACP"/>
</dbReference>